<accession>A0A1V9A1P5</accession>
<organism evidence="2 3">
    <name type="scientific">Saccharomonospora piscinae</name>
    <dbReference type="NCBI Taxonomy" id="687388"/>
    <lineage>
        <taxon>Bacteria</taxon>
        <taxon>Bacillati</taxon>
        <taxon>Actinomycetota</taxon>
        <taxon>Actinomycetes</taxon>
        <taxon>Pseudonocardiales</taxon>
        <taxon>Pseudonocardiaceae</taxon>
        <taxon>Saccharomonospora</taxon>
    </lineage>
</organism>
<dbReference type="AlphaFoldDB" id="A0A1V9A1P5"/>
<dbReference type="Pfam" id="PF10944">
    <property type="entry name" value="DUF2630"/>
    <property type="match status" value="1"/>
</dbReference>
<evidence type="ECO:0008006" key="4">
    <source>
        <dbReference type="Google" id="ProtNLM"/>
    </source>
</evidence>
<protein>
    <recommendedName>
        <fullName evidence="4">DUF2630 family protein</fullName>
    </recommendedName>
</protein>
<name>A0A1V9A1P5_SACPI</name>
<evidence type="ECO:0000313" key="3">
    <source>
        <dbReference type="Proteomes" id="UP000192591"/>
    </source>
</evidence>
<dbReference type="EMBL" id="MWIH01000006">
    <property type="protein sequence ID" value="OQO91021.1"/>
    <property type="molecule type" value="Genomic_DNA"/>
</dbReference>
<dbReference type="Proteomes" id="UP000192591">
    <property type="component" value="Unassembled WGS sequence"/>
</dbReference>
<sequence length="80" mass="9284">MTRDDTLARIDDLIAEEKELRARATGTGLDDDGRRRLTLVQQRLDQCWDLLRRRRANAEFGADPDQVTPRPISEVESYQQ</sequence>
<evidence type="ECO:0000256" key="1">
    <source>
        <dbReference type="SAM" id="MobiDB-lite"/>
    </source>
</evidence>
<proteinExistence type="predicted"/>
<dbReference type="OrthoDB" id="7376174at2"/>
<comment type="caution">
    <text evidence="2">The sequence shown here is derived from an EMBL/GenBank/DDBJ whole genome shotgun (WGS) entry which is preliminary data.</text>
</comment>
<evidence type="ECO:0000313" key="2">
    <source>
        <dbReference type="EMBL" id="OQO91021.1"/>
    </source>
</evidence>
<gene>
    <name evidence="2" type="ORF">B1813_16120</name>
</gene>
<keyword evidence="3" id="KW-1185">Reference proteome</keyword>
<feature type="region of interest" description="Disordered" evidence="1">
    <location>
        <begin position="59"/>
        <end position="80"/>
    </location>
</feature>
<reference evidence="2 3" key="1">
    <citation type="submission" date="2017-02" db="EMBL/GenBank/DDBJ databases">
        <title>Draft genome of Saccharomonospora sp. 154.</title>
        <authorList>
            <person name="Alonso-Carmona G.S."/>
            <person name="De La Haba R."/>
            <person name="Vera-Gargallo B."/>
            <person name="Sandoval-Trujillo A.H."/>
            <person name="Ramirez-Duran N."/>
            <person name="Ventosa A."/>
        </authorList>
    </citation>
    <scope>NUCLEOTIDE SEQUENCE [LARGE SCALE GENOMIC DNA]</scope>
    <source>
        <strain evidence="2 3">LRS4.154</strain>
    </source>
</reference>
<dbReference type="InterPro" id="IPR020311">
    <property type="entry name" value="Uncharacterised_Rv0898c"/>
</dbReference>
<dbReference type="STRING" id="1962155.B1813_16120"/>
<dbReference type="RefSeq" id="WP_024876378.1">
    <property type="nucleotide sequence ID" value="NZ_AZUM01000004.1"/>
</dbReference>